<name>A0ABQ2NM49_9FLAO</name>
<organism evidence="1 2">
    <name type="scientific">Cloacibacterium rupense</name>
    <dbReference type="NCBI Taxonomy" id="517423"/>
    <lineage>
        <taxon>Bacteria</taxon>
        <taxon>Pseudomonadati</taxon>
        <taxon>Bacteroidota</taxon>
        <taxon>Flavobacteriia</taxon>
        <taxon>Flavobacteriales</taxon>
        <taxon>Weeksellaceae</taxon>
    </lineage>
</organism>
<dbReference type="Proteomes" id="UP000620064">
    <property type="component" value="Unassembled WGS sequence"/>
</dbReference>
<evidence type="ECO:0008006" key="3">
    <source>
        <dbReference type="Google" id="ProtNLM"/>
    </source>
</evidence>
<dbReference type="EMBL" id="BMLV01000005">
    <property type="protein sequence ID" value="GGP05701.1"/>
    <property type="molecule type" value="Genomic_DNA"/>
</dbReference>
<evidence type="ECO:0000313" key="1">
    <source>
        <dbReference type="EMBL" id="GGP05701.1"/>
    </source>
</evidence>
<dbReference type="RefSeq" id="WP_188618255.1">
    <property type="nucleotide sequence ID" value="NZ_BMLV01000005.1"/>
</dbReference>
<gene>
    <name evidence="1" type="ORF">GCM10010992_22830</name>
</gene>
<reference evidence="2" key="1">
    <citation type="journal article" date="2019" name="Int. J. Syst. Evol. Microbiol.">
        <title>The Global Catalogue of Microorganisms (GCM) 10K type strain sequencing project: providing services to taxonomists for standard genome sequencing and annotation.</title>
        <authorList>
            <consortium name="The Broad Institute Genomics Platform"/>
            <consortium name="The Broad Institute Genome Sequencing Center for Infectious Disease"/>
            <person name="Wu L."/>
            <person name="Ma J."/>
        </authorList>
    </citation>
    <scope>NUCLEOTIDE SEQUENCE [LARGE SCALE GENOMIC DNA]</scope>
    <source>
        <strain evidence="2">CGMCC 1.7656</strain>
    </source>
</reference>
<proteinExistence type="predicted"/>
<accession>A0ABQ2NM49</accession>
<protein>
    <recommendedName>
        <fullName evidence="3">DUF4254 domain-containing protein</fullName>
    </recommendedName>
</protein>
<comment type="caution">
    <text evidence="1">The sequence shown here is derived from an EMBL/GenBank/DDBJ whole genome shotgun (WGS) entry which is preliminary data.</text>
</comment>
<sequence>MSFTSTAWDIFSKSVEDYHNNDDIDFPINNPYEKGSLEQLLYAKNWIDTVQWHLEDIIRDENIDPVDALKLKRRIDASNQQRTDLVEYIDSWFLQKYQNITPKPDAKINTETVAWAIDRLSILVLKVYHMNQEATRESASDEHRAKCTEKLNVLLEQKNDLSQGIDFLLEEIEKGNVKIKTYKQMKMYNDESLNPVLYQKSKN</sequence>
<keyword evidence="2" id="KW-1185">Reference proteome</keyword>
<dbReference type="InterPro" id="IPR025350">
    <property type="entry name" value="DUF4254"/>
</dbReference>
<evidence type="ECO:0000313" key="2">
    <source>
        <dbReference type="Proteomes" id="UP000620064"/>
    </source>
</evidence>
<dbReference type="Pfam" id="PF14063">
    <property type="entry name" value="DUF4254"/>
    <property type="match status" value="1"/>
</dbReference>